<sequence length="296" mass="33973">MKLFSGIYSEYRMTHLQLAFLALFPAIIFAALQPKPIAEKREASDANSGSFIDSNAYRMSFGKRNMDPNAFRMSFGKRQLPMDANAFRMSFGKRFVPVYETIIPQTYFKKPFDLSPEEPMVISEPTRVFLGGRFDGDQTVAFADKRMDRNNFFVALFAHLIQNYVKALRCHQCNGWNGNYPPGRTGISTCDNRNNQCYTTQYCVKVVDPMKPGVHYATFKSDCFYQTTIQVSPTNLSYVTPGRCFPYQDGSEPVKRWYYCFCNDRDFCNSAPPKTTSQIVMSLIIPTFFFLAQIKN</sequence>
<evidence type="ECO:0000313" key="2">
    <source>
        <dbReference type="WBParaSite" id="JU765_v2.g10092.t1"/>
    </source>
</evidence>
<reference evidence="2" key="1">
    <citation type="submission" date="2022-11" db="UniProtKB">
        <authorList>
            <consortium name="WormBaseParasite"/>
        </authorList>
    </citation>
    <scope>IDENTIFICATION</scope>
</reference>
<evidence type="ECO:0000313" key="1">
    <source>
        <dbReference type="Proteomes" id="UP000887576"/>
    </source>
</evidence>
<name>A0AC34PUM2_9BILA</name>
<dbReference type="Proteomes" id="UP000887576">
    <property type="component" value="Unplaced"/>
</dbReference>
<proteinExistence type="predicted"/>
<protein>
    <submittedName>
        <fullName evidence="2">Uncharacterized protein</fullName>
    </submittedName>
</protein>
<organism evidence="1 2">
    <name type="scientific">Panagrolaimus sp. JU765</name>
    <dbReference type="NCBI Taxonomy" id="591449"/>
    <lineage>
        <taxon>Eukaryota</taxon>
        <taxon>Metazoa</taxon>
        <taxon>Ecdysozoa</taxon>
        <taxon>Nematoda</taxon>
        <taxon>Chromadorea</taxon>
        <taxon>Rhabditida</taxon>
        <taxon>Tylenchina</taxon>
        <taxon>Panagrolaimomorpha</taxon>
        <taxon>Panagrolaimoidea</taxon>
        <taxon>Panagrolaimidae</taxon>
        <taxon>Panagrolaimus</taxon>
    </lineage>
</organism>
<accession>A0AC34PUM2</accession>
<dbReference type="WBParaSite" id="JU765_v2.g10092.t1">
    <property type="protein sequence ID" value="JU765_v2.g10092.t1"/>
    <property type="gene ID" value="JU765_v2.g10092"/>
</dbReference>